<dbReference type="InterPro" id="IPR036188">
    <property type="entry name" value="FAD/NAD-bd_sf"/>
</dbReference>
<feature type="transmembrane region" description="Helical" evidence="10">
    <location>
        <begin position="449"/>
        <end position="467"/>
    </location>
</feature>
<evidence type="ECO:0000256" key="10">
    <source>
        <dbReference type="SAM" id="Phobius"/>
    </source>
</evidence>
<dbReference type="GO" id="GO:0005886">
    <property type="term" value="C:plasma membrane"/>
    <property type="evidence" value="ECO:0007669"/>
    <property type="project" value="TreeGrafter"/>
</dbReference>
<evidence type="ECO:0000256" key="5">
    <source>
        <dbReference type="ARBA" id="ARBA00022692"/>
    </source>
</evidence>
<dbReference type="SUPFAM" id="SSF54373">
    <property type="entry name" value="FAD-linked reductases, C-terminal domain"/>
    <property type="match status" value="1"/>
</dbReference>
<comment type="caution">
    <text evidence="12">The sequence shown here is derived from an EMBL/GenBank/DDBJ whole genome shotgun (WGS) entry which is preliminary data.</text>
</comment>
<dbReference type="FunFam" id="1.10.287.570:FF:000003">
    <property type="entry name" value="Anion exchange family protein"/>
    <property type="match status" value="1"/>
</dbReference>
<evidence type="ECO:0000259" key="11">
    <source>
        <dbReference type="PROSITE" id="PS00623"/>
    </source>
</evidence>
<evidence type="ECO:0000256" key="2">
    <source>
        <dbReference type="ARBA" id="ARBA00004128"/>
    </source>
</evidence>
<feature type="transmembrane region" description="Helical" evidence="10">
    <location>
        <begin position="1276"/>
        <end position="1297"/>
    </location>
</feature>
<dbReference type="Pfam" id="PF00732">
    <property type="entry name" value="GMC_oxred_N"/>
    <property type="match status" value="1"/>
</dbReference>
<evidence type="ECO:0000313" key="13">
    <source>
        <dbReference type="Proteomes" id="UP000663846"/>
    </source>
</evidence>
<dbReference type="Gene3D" id="3.30.560.10">
    <property type="entry name" value="Glucose Oxidase, domain 3"/>
    <property type="match status" value="1"/>
</dbReference>
<comment type="subcellular location">
    <subcellularLocation>
        <location evidence="2">Vacuole membrane</location>
        <topology evidence="2">Multi-pass membrane protein</topology>
    </subcellularLocation>
</comment>
<evidence type="ECO:0000256" key="4">
    <source>
        <dbReference type="ARBA" id="ARBA00022554"/>
    </source>
</evidence>
<dbReference type="GO" id="GO:0006820">
    <property type="term" value="P:monoatomic anion transport"/>
    <property type="evidence" value="ECO:0007669"/>
    <property type="project" value="InterPro"/>
</dbReference>
<feature type="region of interest" description="Disordered" evidence="9">
    <location>
        <begin position="1397"/>
        <end position="1427"/>
    </location>
</feature>
<keyword evidence="5 10" id="KW-0812">Transmembrane</keyword>
<keyword evidence="7 10" id="KW-0472">Membrane</keyword>
<dbReference type="EMBL" id="CAJMWS010000189">
    <property type="protein sequence ID" value="CAE6376437.1"/>
    <property type="molecule type" value="Genomic_DNA"/>
</dbReference>
<dbReference type="InterPro" id="IPR011531">
    <property type="entry name" value="HCO3_transpt-like_TM_dom"/>
</dbReference>
<feature type="domain" description="Glucose-methanol-choline oxidoreductase N-terminal" evidence="11">
    <location>
        <begin position="704"/>
        <end position="727"/>
    </location>
</feature>
<feature type="region of interest" description="Disordered" evidence="9">
    <location>
        <begin position="1"/>
        <end position="21"/>
    </location>
</feature>
<dbReference type="InterPro" id="IPR007867">
    <property type="entry name" value="GMC_OxRtase_C"/>
</dbReference>
<feature type="transmembrane region" description="Helical" evidence="10">
    <location>
        <begin position="143"/>
        <end position="164"/>
    </location>
</feature>
<evidence type="ECO:0000256" key="7">
    <source>
        <dbReference type="ARBA" id="ARBA00023136"/>
    </source>
</evidence>
<comment type="similarity">
    <text evidence="3">Belongs to the anion exchanger (TC 2.A.31) family.</text>
</comment>
<dbReference type="GO" id="GO:0080139">
    <property type="term" value="F:borate efflux transmembrane transporter activity"/>
    <property type="evidence" value="ECO:0007669"/>
    <property type="project" value="TreeGrafter"/>
</dbReference>
<evidence type="ECO:0000256" key="6">
    <source>
        <dbReference type="ARBA" id="ARBA00022989"/>
    </source>
</evidence>
<dbReference type="Gene3D" id="3.50.50.60">
    <property type="entry name" value="FAD/NAD(P)-binding domain"/>
    <property type="match status" value="1"/>
</dbReference>
<feature type="transmembrane region" description="Helical" evidence="10">
    <location>
        <begin position="506"/>
        <end position="523"/>
    </location>
</feature>
<keyword evidence="4" id="KW-0926">Vacuole</keyword>
<accession>A0A8H2ZZ01</accession>
<name>A0A8H2ZZ01_9AGAM</name>
<evidence type="ECO:0000313" key="12">
    <source>
        <dbReference type="EMBL" id="CAE6376437.1"/>
    </source>
</evidence>
<dbReference type="GO" id="GO:0005452">
    <property type="term" value="F:solute:inorganic anion antiporter activity"/>
    <property type="evidence" value="ECO:0007669"/>
    <property type="project" value="InterPro"/>
</dbReference>
<dbReference type="GO" id="GO:0050801">
    <property type="term" value="P:monoatomic ion homeostasis"/>
    <property type="evidence" value="ECO:0007669"/>
    <property type="project" value="TreeGrafter"/>
</dbReference>
<feature type="region of interest" description="Disordered" evidence="9">
    <location>
        <begin position="1303"/>
        <end position="1323"/>
    </location>
</feature>
<gene>
    <name evidence="12" type="ORF">RDB_LOCUS30009</name>
</gene>
<evidence type="ECO:0000256" key="8">
    <source>
        <dbReference type="RuleBase" id="RU003968"/>
    </source>
</evidence>
<dbReference type="GO" id="GO:0016614">
    <property type="term" value="F:oxidoreductase activity, acting on CH-OH group of donors"/>
    <property type="evidence" value="ECO:0007669"/>
    <property type="project" value="InterPro"/>
</dbReference>
<dbReference type="SUPFAM" id="SSF51905">
    <property type="entry name" value="FAD/NAD(P)-binding domain"/>
    <property type="match status" value="1"/>
</dbReference>
<dbReference type="Pfam" id="PF00955">
    <property type="entry name" value="HCO3_cotransp"/>
    <property type="match status" value="3"/>
</dbReference>
<feature type="transmembrane region" description="Helical" evidence="10">
    <location>
        <begin position="176"/>
        <end position="197"/>
    </location>
</feature>
<feature type="transmembrane region" description="Helical" evidence="10">
    <location>
        <begin position="61"/>
        <end position="84"/>
    </location>
</feature>
<dbReference type="InterPro" id="IPR000172">
    <property type="entry name" value="GMC_OxRdtase_N"/>
</dbReference>
<evidence type="ECO:0000256" key="1">
    <source>
        <dbReference type="ARBA" id="ARBA00001974"/>
    </source>
</evidence>
<comment type="cofactor">
    <cofactor evidence="1">
        <name>FAD</name>
        <dbReference type="ChEBI" id="CHEBI:57692"/>
    </cofactor>
</comment>
<feature type="transmembrane region" description="Helical" evidence="10">
    <location>
        <begin position="335"/>
        <end position="357"/>
    </location>
</feature>
<dbReference type="PROSITE" id="PS00623">
    <property type="entry name" value="GMC_OXRED_1"/>
    <property type="match status" value="1"/>
</dbReference>
<feature type="transmembrane region" description="Helical" evidence="10">
    <location>
        <begin position="96"/>
        <end position="123"/>
    </location>
</feature>
<keyword evidence="6 10" id="KW-1133">Transmembrane helix</keyword>
<reference evidence="12" key="1">
    <citation type="submission" date="2021-01" db="EMBL/GenBank/DDBJ databases">
        <authorList>
            <person name="Kaushik A."/>
        </authorList>
    </citation>
    <scope>NUCLEOTIDE SEQUENCE</scope>
    <source>
        <strain evidence="12">AG1-1C</strain>
    </source>
</reference>
<keyword evidence="8" id="KW-0285">Flavoprotein</keyword>
<feature type="region of interest" description="Disordered" evidence="9">
    <location>
        <begin position="1240"/>
        <end position="1270"/>
    </location>
</feature>
<dbReference type="GO" id="GO:0050660">
    <property type="term" value="F:flavin adenine dinucleotide binding"/>
    <property type="evidence" value="ECO:0007669"/>
    <property type="project" value="InterPro"/>
</dbReference>
<comment type="similarity">
    <text evidence="8">Belongs to the GMC oxidoreductase family.</text>
</comment>
<evidence type="ECO:0000256" key="3">
    <source>
        <dbReference type="ARBA" id="ARBA00010993"/>
    </source>
</evidence>
<feature type="transmembrane region" description="Helical" evidence="10">
    <location>
        <begin position="209"/>
        <end position="230"/>
    </location>
</feature>
<proteinExistence type="inferred from homology"/>
<dbReference type="Proteomes" id="UP000663846">
    <property type="component" value="Unassembled WGS sequence"/>
</dbReference>
<feature type="transmembrane region" description="Helical" evidence="10">
    <location>
        <begin position="297"/>
        <end position="314"/>
    </location>
</feature>
<evidence type="ECO:0000256" key="9">
    <source>
        <dbReference type="SAM" id="MobiDB-lite"/>
    </source>
</evidence>
<dbReference type="PANTHER" id="PTHR11453">
    <property type="entry name" value="ANION EXCHANGE PROTEIN"/>
    <property type="match status" value="1"/>
</dbReference>
<organism evidence="12 13">
    <name type="scientific">Rhizoctonia solani</name>
    <dbReference type="NCBI Taxonomy" id="456999"/>
    <lineage>
        <taxon>Eukaryota</taxon>
        <taxon>Fungi</taxon>
        <taxon>Dikarya</taxon>
        <taxon>Basidiomycota</taxon>
        <taxon>Agaricomycotina</taxon>
        <taxon>Agaricomycetes</taxon>
        <taxon>Cantharellales</taxon>
        <taxon>Ceratobasidiaceae</taxon>
        <taxon>Rhizoctonia</taxon>
    </lineage>
</organism>
<feature type="transmembrane region" description="Helical" evidence="10">
    <location>
        <begin position="242"/>
        <end position="262"/>
    </location>
</feature>
<dbReference type="PANTHER" id="PTHR11453:SF82">
    <property type="entry name" value="BORON TRANSPORTER 1"/>
    <property type="match status" value="1"/>
</dbReference>
<dbReference type="GO" id="GO:0000324">
    <property type="term" value="C:fungal-type vacuole"/>
    <property type="evidence" value="ECO:0007669"/>
    <property type="project" value="TreeGrafter"/>
</dbReference>
<sequence length="1427" mass="152625">MSELDNNDPPNAPQGDSPRIIDHLQPRRSHGLRPFSGMISDVKARAPYYVSDWTDAWTYRVVPATAMIFFANVLPGIAFSLDLIETTSQYGVTEVLLSSFMAAFIFSVFSCQPLCISGVTGPITVLNKTIYDILETRQDAPEYLHFIGWVYLWAAIMHWVAAALNAANFLRYVTRFSCDTFGFYVAWVYLQYGVQVITRPLSVTDPSGVFVSIILALTMLVAGHLFGILARSNIGHRVVRRFFADYGMAISVVACTGLAYWGRFNLANPLTLPTSGAFSPAGNRPWLVKFWELDGKWVGIAFPFGFVLFILFYFDHNVSSLIAQGSEYPLRKPPGFHWDFFWLGISTFIAGLLGVPAPNGLIPQAPMHTESLVILGVRRKDDVEKSSINAPDGQEDFELHGTQSYEPQHSRDVAEISTLVEEHPIAVVEQRVSNLAQGALCLVLMTGPFQHVLGLVPRGVLAGLFWYMGSDHLRISAVTEKLLYLIRDPAMIPRSEPLRKVRRSRVALFVAIELIGFGATMAVTQTIAAIGFPIVIMLLVPVRTLLIPKLPFTSEELSILDGPTASPFTMESVAVAALVASAFAFLGANALPRSDTAHNPNNPHRRLLARAVTADPTQLSGKSFDFVIVGGGTAGLAIAARLSEYSNVTVAVIEAGGDGSAHADNINVPGYSYLHGLTGTDADWSYDITAQPSAGNRVTKWPRGKVLGGSGSINGMFWGIGAQRDWDAWATLFPTSSSSYNSSTTANGTPASFNWSWSTIQKYHKKSENFTAPPADQQTQFGMVIDQDSHGYGGAIQTTMSQYIYDAIANWVPTLVALGMSKGDLASGDTHIVAITPSTLNAHNFTRSNSMAGYINPVGPRSNLVILTGMQATSLVWGDKGSSGVVATGVKFAASNGAQSYTVNAKKEVILCGGTIGSAQLLQLSGVGPKSLMTSLNIDSVVDLPGVGQNLQDHGATSVAWAVDGATWWDLLSNDTLQAQQLTQWRDDATGLWTYINEAVAYPSIQDIMGTNANTWLNTVSSGLSSALSSLSTSQSLDSTVLKGITQQFNVQLDMLKNSVGQLEIIMTMLAGAGNAGIQVAQQHAWSRGAITITSSNAFEYPSINPNYLSNGWDVDIINAGIKYARTIAATAPMSSYFKTESSATSASTSDDAINTYIAGSIATEYHPIGTCSMLPLDMGGVVDTTLRVYGTSNVRVIDASVMPIHVTAHTMAPAYAIAEYGADIVKMAYWPVPVSTTTTSARTSATSSGGSSNGASNGSGSSDDEGGLSSSQRTIVIAATVGVGGAALLLGLLFWARRRSNQKSQGPEDPWRSSFGGAHNLPMQNLSNAELAAPTAPFKDGGNKYDYRMSAMSSSTMDTAQLHAATPLAEHQPLAYDHTVPPSPGYAYYNTPGASAPGTPHMGPAPGLTAHDYAPVSGRASPGPRI</sequence>
<dbReference type="Pfam" id="PF05199">
    <property type="entry name" value="GMC_oxred_C"/>
    <property type="match status" value="1"/>
</dbReference>
<dbReference type="Gene3D" id="1.10.287.570">
    <property type="entry name" value="Helical hairpin bin"/>
    <property type="match status" value="1"/>
</dbReference>
<dbReference type="InterPro" id="IPR003020">
    <property type="entry name" value="HCO3_transpt_euk"/>
</dbReference>
<dbReference type="GO" id="GO:0005774">
    <property type="term" value="C:vacuolar membrane"/>
    <property type="evidence" value="ECO:0007669"/>
    <property type="project" value="UniProtKB-SubCell"/>
</dbReference>
<keyword evidence="8" id="KW-0274">FAD</keyword>
<protein>
    <recommendedName>
        <fullName evidence="11">Glucose-methanol-choline oxidoreductase N-terminal domain-containing protein</fullName>
    </recommendedName>
</protein>